<feature type="transmembrane region" description="Helical" evidence="9">
    <location>
        <begin position="265"/>
        <end position="285"/>
    </location>
</feature>
<feature type="region of interest" description="Disordered" evidence="8">
    <location>
        <begin position="404"/>
        <end position="432"/>
    </location>
</feature>
<dbReference type="PROSITE" id="PS50893">
    <property type="entry name" value="ABC_TRANSPORTER_2"/>
    <property type="match status" value="1"/>
</dbReference>
<comment type="similarity">
    <text evidence="1">Belongs to the ABC transporter superfamily. ABCD family. Peroxisomal fatty acyl CoA transporter (TC 3.A.1.203) subfamily.</text>
</comment>
<feature type="compositionally biased region" description="Low complexity" evidence="8">
    <location>
        <begin position="883"/>
        <end position="895"/>
    </location>
</feature>
<dbReference type="InterPro" id="IPR003593">
    <property type="entry name" value="AAA+_ATPase"/>
</dbReference>
<evidence type="ECO:0000259" key="11">
    <source>
        <dbReference type="PROSITE" id="PS50893"/>
    </source>
</evidence>
<evidence type="ECO:0000256" key="10">
    <source>
        <dbReference type="SAM" id="SignalP"/>
    </source>
</evidence>
<dbReference type="Gene3D" id="1.20.1560.10">
    <property type="entry name" value="ABC transporter type 1, transmembrane domain"/>
    <property type="match status" value="1"/>
</dbReference>
<dbReference type="Gene3D" id="3.40.50.300">
    <property type="entry name" value="P-loop containing nucleotide triphosphate hydrolases"/>
    <property type="match status" value="2"/>
</dbReference>
<dbReference type="GO" id="GO:0016020">
    <property type="term" value="C:membrane"/>
    <property type="evidence" value="ECO:0007669"/>
    <property type="project" value="InterPro"/>
</dbReference>
<keyword evidence="2" id="KW-0813">Transport</keyword>
<reference evidence="12 13" key="1">
    <citation type="submission" date="2019-07" db="EMBL/GenBank/DDBJ databases">
        <title>Genomes of Cafeteria roenbergensis.</title>
        <authorList>
            <person name="Fischer M.G."/>
            <person name="Hackl T."/>
            <person name="Roman M."/>
        </authorList>
    </citation>
    <scope>NUCLEOTIDE SEQUENCE [LARGE SCALE GENOMIC DNA]</scope>
    <source>
        <strain evidence="12 13">BVI</strain>
    </source>
</reference>
<dbReference type="InterPro" id="IPR003439">
    <property type="entry name" value="ABC_transporter-like_ATP-bd"/>
</dbReference>
<dbReference type="InterPro" id="IPR036640">
    <property type="entry name" value="ABC1_TM_sf"/>
</dbReference>
<comment type="caution">
    <text evidence="12">The sequence shown here is derived from an EMBL/GenBank/DDBJ whole genome shotgun (WGS) entry which is preliminary data.</text>
</comment>
<dbReference type="Proteomes" id="UP000323011">
    <property type="component" value="Unassembled WGS sequence"/>
</dbReference>
<dbReference type="InterPro" id="IPR011527">
    <property type="entry name" value="ABC1_TM_dom"/>
</dbReference>
<accession>A0A5A8CZ58</accession>
<feature type="transmembrane region" description="Helical" evidence="9">
    <location>
        <begin position="76"/>
        <end position="97"/>
    </location>
</feature>
<gene>
    <name evidence="12" type="ORF">FNF29_00423</name>
</gene>
<dbReference type="SMART" id="SM00382">
    <property type="entry name" value="AAA"/>
    <property type="match status" value="2"/>
</dbReference>
<feature type="transmembrane region" description="Helical" evidence="9">
    <location>
        <begin position="772"/>
        <end position="792"/>
    </location>
</feature>
<dbReference type="EMBL" id="VLTN01000002">
    <property type="protein sequence ID" value="KAA0157071.1"/>
    <property type="molecule type" value="Genomic_DNA"/>
</dbReference>
<protein>
    <recommendedName>
        <fullName evidence="11">ABC transporter domain-containing protein</fullName>
    </recommendedName>
</protein>
<feature type="compositionally biased region" description="Low complexity" evidence="8">
    <location>
        <begin position="631"/>
        <end position="646"/>
    </location>
</feature>
<evidence type="ECO:0000256" key="1">
    <source>
        <dbReference type="ARBA" id="ARBA00008575"/>
    </source>
</evidence>
<feature type="transmembrane region" description="Helical" evidence="9">
    <location>
        <begin position="731"/>
        <end position="752"/>
    </location>
</feature>
<evidence type="ECO:0000256" key="9">
    <source>
        <dbReference type="SAM" id="Phobius"/>
    </source>
</evidence>
<evidence type="ECO:0000256" key="8">
    <source>
        <dbReference type="SAM" id="MobiDB-lite"/>
    </source>
</evidence>
<keyword evidence="5" id="KW-0067">ATP-binding</keyword>
<feature type="signal peptide" evidence="10">
    <location>
        <begin position="1"/>
        <end position="32"/>
    </location>
</feature>
<evidence type="ECO:0000313" key="12">
    <source>
        <dbReference type="EMBL" id="KAA0157071.1"/>
    </source>
</evidence>
<feature type="transmembrane region" description="Helical" evidence="9">
    <location>
        <begin position="180"/>
        <end position="198"/>
    </location>
</feature>
<organism evidence="12 13">
    <name type="scientific">Cafeteria roenbergensis</name>
    <name type="common">Marine flagellate</name>
    <dbReference type="NCBI Taxonomy" id="33653"/>
    <lineage>
        <taxon>Eukaryota</taxon>
        <taxon>Sar</taxon>
        <taxon>Stramenopiles</taxon>
        <taxon>Bigyra</taxon>
        <taxon>Opalozoa</taxon>
        <taxon>Bicosoecida</taxon>
        <taxon>Cafeteriaceae</taxon>
        <taxon>Cafeteria</taxon>
    </lineage>
</organism>
<feature type="chain" id="PRO_5023091544" description="ABC transporter domain-containing protein" evidence="10">
    <location>
        <begin position="33"/>
        <end position="1445"/>
    </location>
</feature>
<evidence type="ECO:0000256" key="4">
    <source>
        <dbReference type="ARBA" id="ARBA00022741"/>
    </source>
</evidence>
<keyword evidence="13" id="KW-1185">Reference proteome</keyword>
<keyword evidence="4" id="KW-0547">Nucleotide-binding</keyword>
<dbReference type="Pfam" id="PF06472">
    <property type="entry name" value="ABC_membrane_2"/>
    <property type="match status" value="2"/>
</dbReference>
<dbReference type="GO" id="GO:0005524">
    <property type="term" value="F:ATP binding"/>
    <property type="evidence" value="ECO:0007669"/>
    <property type="project" value="UniProtKB-KW"/>
</dbReference>
<keyword evidence="10" id="KW-0732">Signal</keyword>
<dbReference type="Pfam" id="PF00005">
    <property type="entry name" value="ABC_tran"/>
    <property type="match status" value="1"/>
</dbReference>
<evidence type="ECO:0000256" key="6">
    <source>
        <dbReference type="ARBA" id="ARBA00022989"/>
    </source>
</evidence>
<sequence length="1445" mass="145046">MKATPLTWYALSPRFWSEVWALVVLLYPSAWCAEVYETAVNVVLQLGQALLQVQAGVAGAVLLASVTAGDDALLPSVWACTLYAAVGLLQIVAALLGERLRIKWRRRIVGKCHTLYFRPRHPYWLTPAGWDALTDGRKTRDGELLAACENPDQRLTADVARFTRTLSTVMFGTYDGPSSVVASAASAVYALALVLSSVGSGSALLAAAFAAACVVISGAVALAVASRVYAVAASTGFARGLLASASASARSLALSGGLSAVSKRLATRVDALVGAGISWFCWSALAQAWSGFQASAPYILGFFAALVVLRGGGSIDSIATPAGPSKVAAADHAGGMQSADEAPLLVSCRGLAVSAPGDRALIAPFDLDIRSGDAILLTGPNGAGKSALLRVLAGLWRPAAGRVQAHPPLDSDPLAAPCASSGSGVGPAQGHSAPHSLLDLRSHPGDGGFPAAAFVPQTAFVSPGTVRAWMLYPRGDGELEEPAAPYAAPAAGSAVCAAVAGCAPLGRAGAPSCCGRARRLGRFDEPGLSSAGDAEAAADARASRAASRPRLAFLDEATSEMDPAAEARALEALRLAGVTTVSVGHRAALEGMHDRHICLERDLSRGGSAAATSRLVERDVALSAAGAAAAASPADASPGSGAAHAGLKPSQAPPTRRRFVPPPAGTGGALGRARAGQSLVQGATSAGGVGVAAAGRVAGRRIACCDAESRGKALRLLAMGFPRLWHPQTGLALAAVAVNATLPLFTITKAFVASDAASQMAAGDFDAAAGTIWLGFGVFFAASCTSALAQLIGRCLSLLWFREIVAGASRLILSDDQAHVFRSIAEAGCEFNAQAGSSGSRVPAVGSRGGAAAADARTDGDGAAAATRSRPLRVAVLAAPDAPARAAGGSGPLARTPVLGPSSEGVDSLDQRLIGDGMRLSEELGTVVFGGEGRVSIFQVLMSIALVAAKAASIGWLAVAASFAFTAAGLAVNQCLLRSIPQRVCALERTEGLFRGVHAGARISAEQIALLRGEPAERARADSAFRAVARAAFDLVWGELPARLENKVIAYVGTAAASVFVALQISATGSLNGDPVALGPVLELAGLLISLNLYLCALPDYFTNGAELSGLVSRVHGLLAAAERAAPRLALGASAEAAGSITVSGSPASGGASPPCLVAAEALSVPRAGGGSGPVLASGVRLALRGSGARVLVGGPNGAGKSTLVDVLVGKHVTHSTAPGTVKWALPGKEGPCLGEEGGTWVLTHRPFLFPGTLREQLAFPRPPSVLAGAAGDADAERALRAVGLECLLDAKDSEKRLAAAAATVAALEGEAVGADVRALRALGAGGCCGCSQAPRAAAGGARTVEAAAKPGRGSASALAGYTAIGEAAVAAGVLDAVADWAAVLSGGERQRLAAARAMLARPRVVVMDEALSALPAASAEVMMAELAETAGLVLVAPSAPAPAS</sequence>
<feature type="region of interest" description="Disordered" evidence="8">
    <location>
        <begin position="631"/>
        <end position="673"/>
    </location>
</feature>
<dbReference type="GO" id="GO:0140359">
    <property type="term" value="F:ABC-type transporter activity"/>
    <property type="evidence" value="ECO:0007669"/>
    <property type="project" value="InterPro"/>
</dbReference>
<evidence type="ECO:0000256" key="7">
    <source>
        <dbReference type="ARBA" id="ARBA00023136"/>
    </source>
</evidence>
<dbReference type="InterPro" id="IPR050835">
    <property type="entry name" value="ABC_transporter_sub-D"/>
</dbReference>
<dbReference type="PANTHER" id="PTHR11384:SF59">
    <property type="entry name" value="LYSOSOMAL COBALAMIN TRANSPORTER ABCD4"/>
    <property type="match status" value="1"/>
</dbReference>
<feature type="domain" description="ABC transporter" evidence="11">
    <location>
        <begin position="346"/>
        <end position="627"/>
    </location>
</feature>
<dbReference type="SUPFAM" id="SSF90123">
    <property type="entry name" value="ABC transporter transmembrane region"/>
    <property type="match status" value="1"/>
</dbReference>
<dbReference type="InterPro" id="IPR027417">
    <property type="entry name" value="P-loop_NTPase"/>
</dbReference>
<keyword evidence="7 9" id="KW-0472">Membrane</keyword>
<evidence type="ECO:0000256" key="3">
    <source>
        <dbReference type="ARBA" id="ARBA00022692"/>
    </source>
</evidence>
<evidence type="ECO:0000313" key="13">
    <source>
        <dbReference type="Proteomes" id="UP000323011"/>
    </source>
</evidence>
<dbReference type="SUPFAM" id="SSF52540">
    <property type="entry name" value="P-loop containing nucleoside triphosphate hydrolases"/>
    <property type="match status" value="2"/>
</dbReference>
<dbReference type="GO" id="GO:0016887">
    <property type="term" value="F:ATP hydrolysis activity"/>
    <property type="evidence" value="ECO:0007669"/>
    <property type="project" value="InterPro"/>
</dbReference>
<keyword evidence="3 9" id="KW-0812">Transmembrane</keyword>
<evidence type="ECO:0000256" key="2">
    <source>
        <dbReference type="ARBA" id="ARBA00022448"/>
    </source>
</evidence>
<feature type="region of interest" description="Disordered" evidence="8">
    <location>
        <begin position="883"/>
        <end position="906"/>
    </location>
</feature>
<proteinExistence type="inferred from homology"/>
<feature type="transmembrane region" description="Helical" evidence="9">
    <location>
        <begin position="204"/>
        <end position="225"/>
    </location>
</feature>
<name>A0A5A8CZ58_CAFRO</name>
<evidence type="ECO:0000256" key="5">
    <source>
        <dbReference type="ARBA" id="ARBA00022840"/>
    </source>
</evidence>
<dbReference type="PANTHER" id="PTHR11384">
    <property type="entry name" value="ATP-BINDING CASSETTE, SUB-FAMILY D MEMBER"/>
    <property type="match status" value="1"/>
</dbReference>
<keyword evidence="6 9" id="KW-1133">Transmembrane helix</keyword>